<gene>
    <name evidence="1" type="ORF">HZH66_006147</name>
</gene>
<comment type="caution">
    <text evidence="1">The sequence shown here is derived from an EMBL/GenBank/DDBJ whole genome shotgun (WGS) entry which is preliminary data.</text>
</comment>
<accession>A0A834K6H1</accession>
<organism evidence="1 2">
    <name type="scientific">Vespula vulgaris</name>
    <name type="common">Yellow jacket</name>
    <name type="synonym">Wasp</name>
    <dbReference type="NCBI Taxonomy" id="7454"/>
    <lineage>
        <taxon>Eukaryota</taxon>
        <taxon>Metazoa</taxon>
        <taxon>Ecdysozoa</taxon>
        <taxon>Arthropoda</taxon>
        <taxon>Hexapoda</taxon>
        <taxon>Insecta</taxon>
        <taxon>Pterygota</taxon>
        <taxon>Neoptera</taxon>
        <taxon>Endopterygota</taxon>
        <taxon>Hymenoptera</taxon>
        <taxon>Apocrita</taxon>
        <taxon>Aculeata</taxon>
        <taxon>Vespoidea</taxon>
        <taxon>Vespidae</taxon>
        <taxon>Vespinae</taxon>
        <taxon>Vespula</taxon>
    </lineage>
</organism>
<dbReference type="Proteomes" id="UP000614350">
    <property type="component" value="Unassembled WGS sequence"/>
</dbReference>
<keyword evidence="2" id="KW-1185">Reference proteome</keyword>
<evidence type="ECO:0000313" key="1">
    <source>
        <dbReference type="EMBL" id="KAF7400963.1"/>
    </source>
</evidence>
<reference evidence="1" key="1">
    <citation type="journal article" date="2020" name="G3 (Bethesda)">
        <title>High-Quality Assemblies for Three Invasive Social Wasps from the &lt;i&gt;Vespula&lt;/i&gt; Genus.</title>
        <authorList>
            <person name="Harrop T.W.R."/>
            <person name="Guhlin J."/>
            <person name="McLaughlin G.M."/>
            <person name="Permina E."/>
            <person name="Stockwell P."/>
            <person name="Gilligan J."/>
            <person name="Le Lec M.F."/>
            <person name="Gruber M.A.M."/>
            <person name="Quinn O."/>
            <person name="Lovegrove M."/>
            <person name="Duncan E.J."/>
            <person name="Remnant E.J."/>
            <person name="Van Eeckhoven J."/>
            <person name="Graham B."/>
            <person name="Knapp R.A."/>
            <person name="Langford K.W."/>
            <person name="Kronenberg Z."/>
            <person name="Press M.O."/>
            <person name="Eacker S.M."/>
            <person name="Wilson-Rankin E.E."/>
            <person name="Purcell J."/>
            <person name="Lester P.J."/>
            <person name="Dearden P.K."/>
        </authorList>
    </citation>
    <scope>NUCLEOTIDE SEQUENCE</scope>
    <source>
        <strain evidence="1">Marl-1</strain>
    </source>
</reference>
<sequence>MLRRAQRFLAHDTEDGCLACRSELIVDPPAIQESAATRLARGVQLHVAPYIGHALATPPVSSTPLQTQSVLYM</sequence>
<evidence type="ECO:0000313" key="2">
    <source>
        <dbReference type="Proteomes" id="UP000614350"/>
    </source>
</evidence>
<protein>
    <submittedName>
        <fullName evidence="1">Uncharacterized protein</fullName>
    </submittedName>
</protein>
<dbReference type="EMBL" id="JACSEA010000005">
    <property type="protein sequence ID" value="KAF7400963.1"/>
    <property type="molecule type" value="Genomic_DNA"/>
</dbReference>
<proteinExistence type="predicted"/>
<dbReference type="AlphaFoldDB" id="A0A834K6H1"/>
<name>A0A834K6H1_VESVU</name>